<protein>
    <submittedName>
        <fullName evidence="1">Uncharacterized protein</fullName>
    </submittedName>
</protein>
<proteinExistence type="predicted"/>
<reference evidence="1" key="1">
    <citation type="submission" date="2014-09" db="EMBL/GenBank/DDBJ databases">
        <authorList>
            <person name="Magalhaes I.L.F."/>
            <person name="Oliveira U."/>
            <person name="Santos F.R."/>
            <person name="Vidigal T.H.D.A."/>
            <person name="Brescovit A.D."/>
            <person name="Santos A.J."/>
        </authorList>
    </citation>
    <scope>NUCLEOTIDE SEQUENCE</scope>
    <source>
        <tissue evidence="1">Shoot tissue taken approximately 20 cm above the soil surface</tissue>
    </source>
</reference>
<accession>A0A0A9AE28</accession>
<dbReference type="EMBL" id="GBRH01252538">
    <property type="protein sequence ID" value="JAD45357.1"/>
    <property type="molecule type" value="Transcribed_RNA"/>
</dbReference>
<name>A0A0A9AE28_ARUDO</name>
<evidence type="ECO:0000313" key="1">
    <source>
        <dbReference type="EMBL" id="JAD45357.1"/>
    </source>
</evidence>
<organism evidence="1">
    <name type="scientific">Arundo donax</name>
    <name type="common">Giant reed</name>
    <name type="synonym">Donax arundinaceus</name>
    <dbReference type="NCBI Taxonomy" id="35708"/>
    <lineage>
        <taxon>Eukaryota</taxon>
        <taxon>Viridiplantae</taxon>
        <taxon>Streptophyta</taxon>
        <taxon>Embryophyta</taxon>
        <taxon>Tracheophyta</taxon>
        <taxon>Spermatophyta</taxon>
        <taxon>Magnoliopsida</taxon>
        <taxon>Liliopsida</taxon>
        <taxon>Poales</taxon>
        <taxon>Poaceae</taxon>
        <taxon>PACMAD clade</taxon>
        <taxon>Arundinoideae</taxon>
        <taxon>Arundineae</taxon>
        <taxon>Arundo</taxon>
    </lineage>
</organism>
<sequence>MEHHCILLLPMGRPM</sequence>
<reference evidence="1" key="2">
    <citation type="journal article" date="2015" name="Data Brief">
        <title>Shoot transcriptome of the giant reed, Arundo donax.</title>
        <authorList>
            <person name="Barrero R.A."/>
            <person name="Guerrero F.D."/>
            <person name="Moolhuijzen P."/>
            <person name="Goolsby J.A."/>
            <person name="Tidwell J."/>
            <person name="Bellgard S.E."/>
            <person name="Bellgard M.I."/>
        </authorList>
    </citation>
    <scope>NUCLEOTIDE SEQUENCE</scope>
    <source>
        <tissue evidence="1">Shoot tissue taken approximately 20 cm above the soil surface</tissue>
    </source>
</reference>